<feature type="chain" id="PRO_5044559772" evidence="3">
    <location>
        <begin position="20"/>
        <end position="182"/>
    </location>
</feature>
<proteinExistence type="predicted"/>
<keyword evidence="3" id="KW-0732">Signal</keyword>
<dbReference type="VEuPathDB" id="VectorBase:MDOMA2_018421"/>
<evidence type="ECO:0000313" key="6">
    <source>
        <dbReference type="Proteomes" id="UP001652621"/>
    </source>
</evidence>
<dbReference type="AlphaFoldDB" id="A0A1I8M3K3"/>
<dbReference type="eggNOG" id="ENOG502TCTT">
    <property type="taxonomic scope" value="Eukaryota"/>
</dbReference>
<dbReference type="RefSeq" id="XP_005187657.1">
    <property type="nucleotide sequence ID" value="XM_005187600.3"/>
</dbReference>
<sequence length="182" mass="21216">MYLLISMLLLASANISIFGLPSRSTYGRDRFNSNSRCVDTETGRELYVGDSFTRSGRCIRVQCLDTLELWEDRCQVPKLEGNCTRVPVANEFLDYPRCCPTYECTKYSMDDNSYTYETRIYDRYGRLLKEHVTQSLRVMVDAPMPVAGQNYRQLDSWKRDYSRPTVVGNSNRRDNGYQINYN</sequence>
<evidence type="ECO:0000313" key="7">
    <source>
        <dbReference type="RefSeq" id="XP_005187657.1"/>
    </source>
</evidence>
<dbReference type="Pfam" id="PF15430">
    <property type="entry name" value="SVWC"/>
    <property type="match status" value="1"/>
</dbReference>
<reference evidence="5" key="1">
    <citation type="submission" date="2020-05" db="UniProtKB">
        <authorList>
            <consortium name="EnsemblMetazoa"/>
        </authorList>
    </citation>
    <scope>IDENTIFICATION</scope>
    <source>
        <strain evidence="5">Aabys</strain>
    </source>
</reference>
<organism evidence="5">
    <name type="scientific">Musca domestica</name>
    <name type="common">House fly</name>
    <dbReference type="NCBI Taxonomy" id="7370"/>
    <lineage>
        <taxon>Eukaryota</taxon>
        <taxon>Metazoa</taxon>
        <taxon>Ecdysozoa</taxon>
        <taxon>Arthropoda</taxon>
        <taxon>Hexapoda</taxon>
        <taxon>Insecta</taxon>
        <taxon>Pterygota</taxon>
        <taxon>Neoptera</taxon>
        <taxon>Endopterygota</taxon>
        <taxon>Diptera</taxon>
        <taxon>Brachycera</taxon>
        <taxon>Muscomorpha</taxon>
        <taxon>Muscoidea</taxon>
        <taxon>Muscidae</taxon>
        <taxon>Musca</taxon>
    </lineage>
</organism>
<gene>
    <name evidence="5" type="primary">101896299</name>
    <name evidence="7" type="synonym">LOC101896299</name>
</gene>
<dbReference type="OrthoDB" id="7769664at2759"/>
<evidence type="ECO:0000256" key="3">
    <source>
        <dbReference type="SAM" id="SignalP"/>
    </source>
</evidence>
<feature type="domain" description="Single" evidence="4">
    <location>
        <begin position="37"/>
        <end position="104"/>
    </location>
</feature>
<keyword evidence="2" id="KW-0964">Secreted</keyword>
<dbReference type="PANTHER" id="PTHR39957:SF1">
    <property type="entry name" value="AT09846P1-RELATED"/>
    <property type="match status" value="1"/>
</dbReference>
<dbReference type="InterPro" id="IPR029277">
    <property type="entry name" value="SVWC_dom"/>
</dbReference>
<name>A0A1I8M3K3_MUSDO</name>
<dbReference type="EnsemblMetazoa" id="MDOA000894-RA">
    <property type="protein sequence ID" value="MDOA000894-PA"/>
    <property type="gene ID" value="MDOA000894"/>
</dbReference>
<dbReference type="Proteomes" id="UP001652621">
    <property type="component" value="Unplaced"/>
</dbReference>
<feature type="signal peptide" evidence="3">
    <location>
        <begin position="1"/>
        <end position="19"/>
    </location>
</feature>
<dbReference type="KEGG" id="mde:101896299"/>
<dbReference type="VEuPathDB" id="VectorBase:MDOA000894"/>
<dbReference type="GO" id="GO:0005576">
    <property type="term" value="C:extracellular region"/>
    <property type="evidence" value="ECO:0007669"/>
    <property type="project" value="UniProtKB-SubCell"/>
</dbReference>
<evidence type="ECO:0000256" key="1">
    <source>
        <dbReference type="ARBA" id="ARBA00004613"/>
    </source>
</evidence>
<dbReference type="SMART" id="SM01318">
    <property type="entry name" value="SVWC"/>
    <property type="match status" value="1"/>
</dbReference>
<evidence type="ECO:0000313" key="5">
    <source>
        <dbReference type="EnsemblMetazoa" id="MDOA000894-PA"/>
    </source>
</evidence>
<protein>
    <submittedName>
        <fullName evidence="7">Uncharacterized protein LOC101896299</fullName>
    </submittedName>
</protein>
<keyword evidence="6" id="KW-1185">Reference proteome</keyword>
<dbReference type="GeneID" id="101896299"/>
<evidence type="ECO:0000259" key="4">
    <source>
        <dbReference type="SMART" id="SM01318"/>
    </source>
</evidence>
<dbReference type="PANTHER" id="PTHR39957">
    <property type="entry name" value="AT09846P1-RELATED"/>
    <property type="match status" value="1"/>
</dbReference>
<reference evidence="7" key="2">
    <citation type="submission" date="2025-04" db="UniProtKB">
        <authorList>
            <consortium name="RefSeq"/>
        </authorList>
    </citation>
    <scope>IDENTIFICATION</scope>
    <source>
        <strain evidence="7">Aabys</strain>
    </source>
</reference>
<evidence type="ECO:0000256" key="2">
    <source>
        <dbReference type="ARBA" id="ARBA00022525"/>
    </source>
</evidence>
<comment type="subcellular location">
    <subcellularLocation>
        <location evidence="1">Secreted</location>
    </subcellularLocation>
</comment>
<dbReference type="InterPro" id="IPR053308">
    <property type="entry name" value="Vago-like"/>
</dbReference>
<accession>A0A1I8M3K3</accession>